<keyword evidence="10" id="KW-1185">Reference proteome</keyword>
<organism evidence="9 10">
    <name type="scientific">Pelagibaculum spongiae</name>
    <dbReference type="NCBI Taxonomy" id="2080658"/>
    <lineage>
        <taxon>Bacteria</taxon>
        <taxon>Pseudomonadati</taxon>
        <taxon>Pseudomonadota</taxon>
        <taxon>Gammaproteobacteria</taxon>
        <taxon>Oceanospirillales</taxon>
        <taxon>Pelagibaculum</taxon>
    </lineage>
</organism>
<comment type="caution">
    <text evidence="9">The sequence shown here is derived from an EMBL/GenBank/DDBJ whole genome shotgun (WGS) entry which is preliminary data.</text>
</comment>
<evidence type="ECO:0000256" key="4">
    <source>
        <dbReference type="ARBA" id="ARBA00022692"/>
    </source>
</evidence>
<proteinExistence type="inferred from homology"/>
<accession>A0A2V1GSX5</accession>
<evidence type="ECO:0000256" key="1">
    <source>
        <dbReference type="ARBA" id="ARBA00004571"/>
    </source>
</evidence>
<dbReference type="AlphaFoldDB" id="A0A2V1GSX5"/>
<protein>
    <recommendedName>
        <fullName evidence="11">Aromatic hydrocarbon degradation protein</fullName>
    </recommendedName>
</protein>
<dbReference type="PANTHER" id="PTHR35093">
    <property type="entry name" value="OUTER MEMBRANE PROTEIN NMB0088-RELATED"/>
    <property type="match status" value="1"/>
</dbReference>
<evidence type="ECO:0000256" key="5">
    <source>
        <dbReference type="ARBA" id="ARBA00022729"/>
    </source>
</evidence>
<feature type="chain" id="PRO_5015911627" description="Aromatic hydrocarbon degradation protein" evidence="8">
    <location>
        <begin position="39"/>
        <end position="484"/>
    </location>
</feature>
<dbReference type="PANTHER" id="PTHR35093:SF8">
    <property type="entry name" value="OUTER MEMBRANE PROTEIN NMB0088-RELATED"/>
    <property type="match status" value="1"/>
</dbReference>
<keyword evidence="6" id="KW-0472">Membrane</keyword>
<evidence type="ECO:0000256" key="6">
    <source>
        <dbReference type="ARBA" id="ARBA00023136"/>
    </source>
</evidence>
<name>A0A2V1GSX5_9GAMM</name>
<evidence type="ECO:0000313" key="10">
    <source>
        <dbReference type="Proteomes" id="UP000244906"/>
    </source>
</evidence>
<gene>
    <name evidence="9" type="ORF">DC094_15675</name>
</gene>
<reference evidence="9 10" key="1">
    <citation type="submission" date="2018-04" db="EMBL/GenBank/DDBJ databases">
        <title>Thalassorhabdus spongiae gen. nov., sp. nov., isolated from a marine sponge in South-West Iceland.</title>
        <authorList>
            <person name="Knobloch S."/>
            <person name="Daussin A."/>
            <person name="Johannsson R."/>
            <person name="Marteinsson V.T."/>
        </authorList>
    </citation>
    <scope>NUCLEOTIDE SEQUENCE [LARGE SCALE GENOMIC DNA]</scope>
    <source>
        <strain evidence="9 10">Hp12</strain>
    </source>
</reference>
<dbReference type="Pfam" id="PF03349">
    <property type="entry name" value="Toluene_X"/>
    <property type="match status" value="1"/>
</dbReference>
<dbReference type="Proteomes" id="UP000244906">
    <property type="component" value="Unassembled WGS sequence"/>
</dbReference>
<evidence type="ECO:0000313" key="9">
    <source>
        <dbReference type="EMBL" id="PVZ66707.1"/>
    </source>
</evidence>
<sequence length="484" mass="52299">MASMQTDNDKTKLLRYKAIPLLIASLSGALLCSTSAQGQGFYVDEQSSRRLGDAFSGGAAEAADASTLFYNPAGLTRLHESELISNLSMVSANSKIRGDSFIVNKSGDQDTTFGKDADGKDIVSKSSKVEGSKNGIDSLSVIPSIYLAIPKTDRLTLGLGVNAPYATGTQFDDNEVFRYQVKESEITGISFSFGAGYELTPAFSIGGTVNAQYASVVQNLDLNLSGVCQSTLGDDLALPVCGAIGLIDPSTPQNDINLNIEGDSLDFGYTLGGLYQFQTIRVGFNYRSKITHKLDAEIELTDVSLALPGGAKVGVQGINSKGQMILTTPESASLAAFWQVSPDVTLQGDFGFTRWSRFEQIPVTVDTLGLTLPIEQNWRNSRRLAFGGSYRYSPALLLRAGMAFDESPIPDSNVTVDLGLNHYKAFSVGMSYRFDRDLSLDMGLQHTMTNQRQLDQLSLAEDSRATGEITNKFNSFAMGLRWKL</sequence>
<evidence type="ECO:0000256" key="8">
    <source>
        <dbReference type="SAM" id="SignalP"/>
    </source>
</evidence>
<evidence type="ECO:0000256" key="3">
    <source>
        <dbReference type="ARBA" id="ARBA00022452"/>
    </source>
</evidence>
<evidence type="ECO:0000256" key="2">
    <source>
        <dbReference type="ARBA" id="ARBA00008163"/>
    </source>
</evidence>
<dbReference type="SUPFAM" id="SSF56935">
    <property type="entry name" value="Porins"/>
    <property type="match status" value="1"/>
</dbReference>
<comment type="similarity">
    <text evidence="2">Belongs to the OmpP1/FadL family.</text>
</comment>
<dbReference type="GO" id="GO:0015483">
    <property type="term" value="F:long-chain fatty acid transporting porin activity"/>
    <property type="evidence" value="ECO:0007669"/>
    <property type="project" value="TreeGrafter"/>
</dbReference>
<keyword evidence="4" id="KW-0812">Transmembrane</keyword>
<dbReference type="Gene3D" id="2.40.160.60">
    <property type="entry name" value="Outer membrane protein transport protein (OMPP1/FadL/TodX)"/>
    <property type="match status" value="1"/>
</dbReference>
<keyword evidence="3" id="KW-1134">Transmembrane beta strand</keyword>
<dbReference type="EMBL" id="QDDL01000007">
    <property type="protein sequence ID" value="PVZ66707.1"/>
    <property type="molecule type" value="Genomic_DNA"/>
</dbReference>
<dbReference type="InterPro" id="IPR005017">
    <property type="entry name" value="OMPP1/FadL/TodX"/>
</dbReference>
<dbReference type="GO" id="GO:0009279">
    <property type="term" value="C:cell outer membrane"/>
    <property type="evidence" value="ECO:0007669"/>
    <property type="project" value="UniProtKB-SubCell"/>
</dbReference>
<keyword evidence="5 8" id="KW-0732">Signal</keyword>
<feature type="signal peptide" evidence="8">
    <location>
        <begin position="1"/>
        <end position="38"/>
    </location>
</feature>
<evidence type="ECO:0000256" key="7">
    <source>
        <dbReference type="ARBA" id="ARBA00023237"/>
    </source>
</evidence>
<comment type="subcellular location">
    <subcellularLocation>
        <location evidence="1">Cell outer membrane</location>
        <topology evidence="1">Multi-pass membrane protein</topology>
    </subcellularLocation>
</comment>
<keyword evidence="7" id="KW-0998">Cell outer membrane</keyword>
<evidence type="ECO:0008006" key="11">
    <source>
        <dbReference type="Google" id="ProtNLM"/>
    </source>
</evidence>